<evidence type="ECO:0000256" key="3">
    <source>
        <dbReference type="ARBA" id="ARBA00022448"/>
    </source>
</evidence>
<dbReference type="Pfam" id="PF02421">
    <property type="entry name" value="FeoB_N"/>
    <property type="match status" value="1"/>
</dbReference>
<dbReference type="InterPro" id="IPR005225">
    <property type="entry name" value="Small_GTP-bd"/>
</dbReference>
<keyword evidence="10" id="KW-0406">Ion transport</keyword>
<keyword evidence="17" id="KW-1185">Reference proteome</keyword>
<dbReference type="NCBIfam" id="TIGR00231">
    <property type="entry name" value="small_GTP"/>
    <property type="match status" value="1"/>
</dbReference>
<dbReference type="Pfam" id="PF07670">
    <property type="entry name" value="Gate"/>
    <property type="match status" value="2"/>
</dbReference>
<dbReference type="InterPro" id="IPR003373">
    <property type="entry name" value="Fe2_transport_prot-B"/>
</dbReference>
<accession>A0ABR9ZXM6</accession>
<comment type="function">
    <text evidence="1 14">Probable transporter of a GTP-driven Fe(2+) uptake system.</text>
</comment>
<keyword evidence="4" id="KW-1003">Cell membrane</keyword>
<evidence type="ECO:0000256" key="6">
    <source>
        <dbReference type="ARBA" id="ARBA00022692"/>
    </source>
</evidence>
<keyword evidence="5 14" id="KW-0410">Iron transport</keyword>
<evidence type="ECO:0000256" key="12">
    <source>
        <dbReference type="ARBA" id="ARBA00023136"/>
    </source>
</evidence>
<feature type="transmembrane region" description="Helical" evidence="14">
    <location>
        <begin position="560"/>
        <end position="582"/>
    </location>
</feature>
<dbReference type="Proteomes" id="UP000614200">
    <property type="component" value="Unassembled WGS sequence"/>
</dbReference>
<comment type="subcellular location">
    <subcellularLocation>
        <location evidence="2 14">Cell membrane</location>
        <topology evidence="2 14">Multi-pass membrane protein</topology>
    </subcellularLocation>
</comment>
<dbReference type="InterPro" id="IPR011642">
    <property type="entry name" value="Gate_dom"/>
</dbReference>
<evidence type="ECO:0000256" key="5">
    <source>
        <dbReference type="ARBA" id="ARBA00022496"/>
    </source>
</evidence>
<feature type="transmembrane region" description="Helical" evidence="14">
    <location>
        <begin position="405"/>
        <end position="425"/>
    </location>
</feature>
<dbReference type="EMBL" id="JADKNH010000014">
    <property type="protein sequence ID" value="MBF4695219.1"/>
    <property type="molecule type" value="Genomic_DNA"/>
</dbReference>
<evidence type="ECO:0000256" key="2">
    <source>
        <dbReference type="ARBA" id="ARBA00004651"/>
    </source>
</evidence>
<evidence type="ECO:0000256" key="14">
    <source>
        <dbReference type="RuleBase" id="RU362098"/>
    </source>
</evidence>
<keyword evidence="8 14" id="KW-1133">Transmembrane helix</keyword>
<keyword evidence="11 14" id="KW-0342">GTP-binding</keyword>
<keyword evidence="12 14" id="KW-0472">Membrane</keyword>
<dbReference type="Gene3D" id="3.40.50.300">
    <property type="entry name" value="P-loop containing nucleotide triphosphate hydrolases"/>
    <property type="match status" value="1"/>
</dbReference>
<organism evidence="16 17">
    <name type="scientific">Fusibacter ferrireducens</name>
    <dbReference type="NCBI Taxonomy" id="2785058"/>
    <lineage>
        <taxon>Bacteria</taxon>
        <taxon>Bacillati</taxon>
        <taxon>Bacillota</taxon>
        <taxon>Clostridia</taxon>
        <taxon>Eubacteriales</taxon>
        <taxon>Eubacteriales Family XII. Incertae Sedis</taxon>
        <taxon>Fusibacter</taxon>
    </lineage>
</organism>
<feature type="transmembrane region" description="Helical" evidence="14">
    <location>
        <begin position="234"/>
        <end position="252"/>
    </location>
</feature>
<reference evidence="16 17" key="1">
    <citation type="submission" date="2020-11" db="EMBL/GenBank/DDBJ databases">
        <title>Fusibacter basophilias sp. nov.</title>
        <authorList>
            <person name="Qiu D."/>
        </authorList>
    </citation>
    <scope>NUCLEOTIDE SEQUENCE [LARGE SCALE GENOMIC DNA]</scope>
    <source>
        <strain evidence="16 17">Q10-2</strain>
    </source>
</reference>
<dbReference type="InterPro" id="IPR027417">
    <property type="entry name" value="P-loop_NTPase"/>
</dbReference>
<evidence type="ECO:0000256" key="7">
    <source>
        <dbReference type="ARBA" id="ARBA00022741"/>
    </source>
</evidence>
<evidence type="ECO:0000256" key="13">
    <source>
        <dbReference type="NCBIfam" id="TIGR00437"/>
    </source>
</evidence>
<evidence type="ECO:0000259" key="15">
    <source>
        <dbReference type="PROSITE" id="PS51711"/>
    </source>
</evidence>
<dbReference type="PANTHER" id="PTHR43185">
    <property type="entry name" value="FERROUS IRON TRANSPORT PROTEIN B"/>
    <property type="match status" value="1"/>
</dbReference>
<dbReference type="Pfam" id="PF07664">
    <property type="entry name" value="FeoB_C"/>
    <property type="match status" value="1"/>
</dbReference>
<keyword evidence="6 14" id="KW-0812">Transmembrane</keyword>
<dbReference type="SUPFAM" id="SSF52540">
    <property type="entry name" value="P-loop containing nucleoside triphosphate hydrolases"/>
    <property type="match status" value="1"/>
</dbReference>
<keyword evidence="7" id="KW-0547">Nucleotide-binding</keyword>
<feature type="transmembrane region" description="Helical" evidence="14">
    <location>
        <begin position="594"/>
        <end position="613"/>
    </location>
</feature>
<feature type="transmembrane region" description="Helical" evidence="14">
    <location>
        <begin position="339"/>
        <end position="361"/>
    </location>
</feature>
<keyword evidence="3 14" id="KW-0813">Transport</keyword>
<evidence type="ECO:0000313" key="16">
    <source>
        <dbReference type="EMBL" id="MBF4695219.1"/>
    </source>
</evidence>
<comment type="similarity">
    <text evidence="14">Belongs to the TRAFAC class TrmE-Era-EngA-EngB-Septin-like GTPase superfamily. FeoB GTPase (TC 9.A.8) family.</text>
</comment>
<feature type="transmembrane region" description="Helical" evidence="14">
    <location>
        <begin position="463"/>
        <end position="482"/>
    </location>
</feature>
<evidence type="ECO:0000256" key="10">
    <source>
        <dbReference type="ARBA" id="ARBA00023065"/>
    </source>
</evidence>
<evidence type="ECO:0000256" key="11">
    <source>
        <dbReference type="ARBA" id="ARBA00023134"/>
    </source>
</evidence>
<dbReference type="NCBIfam" id="TIGR00437">
    <property type="entry name" value="feoB"/>
    <property type="match status" value="1"/>
</dbReference>
<feature type="transmembrane region" description="Helical" evidence="14">
    <location>
        <begin position="373"/>
        <end position="399"/>
    </location>
</feature>
<gene>
    <name evidence="16" type="primary">feoB</name>
    <name evidence="16" type="ORF">ISU02_19130</name>
</gene>
<evidence type="ECO:0000313" key="17">
    <source>
        <dbReference type="Proteomes" id="UP000614200"/>
    </source>
</evidence>
<feature type="domain" description="FeoB-type G" evidence="15">
    <location>
        <begin position="9"/>
        <end position="171"/>
    </location>
</feature>
<keyword evidence="9 14" id="KW-0408">Iron</keyword>
<proteinExistence type="inferred from homology"/>
<dbReference type="InterPro" id="IPR011640">
    <property type="entry name" value="Fe2_transport_prot_B_C"/>
</dbReference>
<evidence type="ECO:0000256" key="4">
    <source>
        <dbReference type="ARBA" id="ARBA00022475"/>
    </source>
</evidence>
<dbReference type="InterPro" id="IPR030389">
    <property type="entry name" value="G_FEOB_dom"/>
</dbReference>
<comment type="caution">
    <text evidence="16">The sequence shown here is derived from an EMBL/GenBank/DDBJ whole genome shotgun (WGS) entry which is preliminary data.</text>
</comment>
<dbReference type="PANTHER" id="PTHR43185:SF1">
    <property type="entry name" value="FE(2+) TRANSPORTER FEOB"/>
    <property type="match status" value="1"/>
</dbReference>
<feature type="transmembrane region" description="Helical" evidence="14">
    <location>
        <begin position="295"/>
        <end position="319"/>
    </location>
</feature>
<evidence type="ECO:0000256" key="8">
    <source>
        <dbReference type="ARBA" id="ARBA00022989"/>
    </source>
</evidence>
<dbReference type="CDD" id="cd01879">
    <property type="entry name" value="FeoB"/>
    <property type="match status" value="1"/>
</dbReference>
<evidence type="ECO:0000256" key="1">
    <source>
        <dbReference type="ARBA" id="ARBA00003926"/>
    </source>
</evidence>
<sequence>MGADEIMKKIHVAIAGNPNSGKTTLFNTLTGGNHYVGNWPGVTVEKKEGKKKYRECLFNLVDLPGIYSLEPFTMEEIVAKDYIVNEKPDVVINVVDGTLLERNLYLTTQLMALKTPMILAINMMDELHKKDIQIDVETLSKQLGFPVVLISAQNKLNIDQLLDQAIQMADVPKPDYLKATELLNEIEQGLFSESEASKLRYEYIDALLKQVLIKGSTAYDTKTAKLDNWILNEYIGFPVFLAIMAFVFYMTFKVGGIFLDSIDVFFSDILGPFVNTVLSNIGVADWMNQLVVDGIIGGVGGVLTFVPNIAILFFFISLLEDSGYMARVAYIMDKWMSKFGLNGRTFVPMILGFGCNVPAIMATRTIENEKDRLLSILINPFVSCGARFPVYVLFASVFFKGYETLVTFSLYVLGIVVALLVAVIFRKTIFRENESHFIMELPVYRLPNFKSLFVHVWERVKGYLVKAGTIIFAASVILWFTLNFNTTGMVPINESFGAGIGKLMAPIMKPLGFGSWQISLSLLTGMLAKEMIISNMAIVLGVTDGSMSFLTALSDTFEPLTAYVFMVFVLLYTPCVAVIGVIKRETNSWKWTGFSVVYQFVVAWVVAFIFYRVGLLLF</sequence>
<dbReference type="InterPro" id="IPR050860">
    <property type="entry name" value="FeoB_GTPase"/>
</dbReference>
<dbReference type="PROSITE" id="PS51711">
    <property type="entry name" value="G_FEOB"/>
    <property type="match status" value="1"/>
</dbReference>
<protein>
    <recommendedName>
        <fullName evidence="13 14">Ferrous iron transport protein B</fullName>
    </recommendedName>
</protein>
<name>A0ABR9ZXM6_9FIRM</name>
<evidence type="ECO:0000256" key="9">
    <source>
        <dbReference type="ARBA" id="ARBA00023004"/>
    </source>
</evidence>